<name>A0ACB8UA99_9APHY</name>
<reference evidence="1" key="1">
    <citation type="journal article" date="2021" name="Environ. Microbiol.">
        <title>Gene family expansions and transcriptome signatures uncover fungal adaptations to wood decay.</title>
        <authorList>
            <person name="Hage H."/>
            <person name="Miyauchi S."/>
            <person name="Viragh M."/>
            <person name="Drula E."/>
            <person name="Min B."/>
            <person name="Chaduli D."/>
            <person name="Navarro D."/>
            <person name="Favel A."/>
            <person name="Norest M."/>
            <person name="Lesage-Meessen L."/>
            <person name="Balint B."/>
            <person name="Merenyi Z."/>
            <person name="de Eugenio L."/>
            <person name="Morin E."/>
            <person name="Martinez A.T."/>
            <person name="Baldrian P."/>
            <person name="Stursova M."/>
            <person name="Martinez M.J."/>
            <person name="Novotny C."/>
            <person name="Magnuson J.K."/>
            <person name="Spatafora J.W."/>
            <person name="Maurice S."/>
            <person name="Pangilinan J."/>
            <person name="Andreopoulos W."/>
            <person name="LaButti K."/>
            <person name="Hundley H."/>
            <person name="Na H."/>
            <person name="Kuo A."/>
            <person name="Barry K."/>
            <person name="Lipzen A."/>
            <person name="Henrissat B."/>
            <person name="Riley R."/>
            <person name="Ahrendt S."/>
            <person name="Nagy L.G."/>
            <person name="Grigoriev I.V."/>
            <person name="Martin F."/>
            <person name="Rosso M.N."/>
        </authorList>
    </citation>
    <scope>NUCLEOTIDE SEQUENCE</scope>
    <source>
        <strain evidence="1">CBS 384.51</strain>
    </source>
</reference>
<proteinExistence type="predicted"/>
<accession>A0ACB8UA99</accession>
<gene>
    <name evidence="1" type="ORF">BDY19DRAFT_991703</name>
</gene>
<keyword evidence="2" id="KW-1185">Reference proteome</keyword>
<dbReference type="EMBL" id="MU274906">
    <property type="protein sequence ID" value="KAI0091124.1"/>
    <property type="molecule type" value="Genomic_DNA"/>
</dbReference>
<sequence length="90" mass="10174">MRGYAQIRPRSPALDLALTAILFPKHELDGNPYLDPTEELDVVQSRVFITQPYVLKILRPSLFGIFALKDILEVAGQYHLMVIADSYSGR</sequence>
<evidence type="ECO:0000313" key="1">
    <source>
        <dbReference type="EMBL" id="KAI0091124.1"/>
    </source>
</evidence>
<evidence type="ECO:0000313" key="2">
    <source>
        <dbReference type="Proteomes" id="UP001055072"/>
    </source>
</evidence>
<organism evidence="1 2">
    <name type="scientific">Irpex rosettiformis</name>
    <dbReference type="NCBI Taxonomy" id="378272"/>
    <lineage>
        <taxon>Eukaryota</taxon>
        <taxon>Fungi</taxon>
        <taxon>Dikarya</taxon>
        <taxon>Basidiomycota</taxon>
        <taxon>Agaricomycotina</taxon>
        <taxon>Agaricomycetes</taxon>
        <taxon>Polyporales</taxon>
        <taxon>Irpicaceae</taxon>
        <taxon>Irpex</taxon>
    </lineage>
</organism>
<dbReference type="Proteomes" id="UP001055072">
    <property type="component" value="Unassembled WGS sequence"/>
</dbReference>
<protein>
    <submittedName>
        <fullName evidence="1">Uncharacterized protein</fullName>
    </submittedName>
</protein>
<comment type="caution">
    <text evidence="1">The sequence shown here is derived from an EMBL/GenBank/DDBJ whole genome shotgun (WGS) entry which is preliminary data.</text>
</comment>